<dbReference type="PANTHER" id="PTHR22911">
    <property type="entry name" value="ACYL-MALONYL CONDENSING ENZYME-RELATED"/>
    <property type="match status" value="1"/>
</dbReference>
<evidence type="ECO:0000256" key="8">
    <source>
        <dbReference type="SAM" id="Phobius"/>
    </source>
</evidence>
<comment type="similarity">
    <text evidence="2">Belongs to the EamA transporter family.</text>
</comment>
<keyword evidence="5 8" id="KW-0812">Transmembrane</keyword>
<feature type="non-terminal residue" evidence="10">
    <location>
        <position position="248"/>
    </location>
</feature>
<comment type="subcellular location">
    <subcellularLocation>
        <location evidence="1">Cell membrane</location>
        <topology evidence="1">Multi-pass membrane protein</topology>
    </subcellularLocation>
</comment>
<accession>A0A6A4ZXB6</accession>
<organism evidence="10">
    <name type="scientific">Aphanomyces stellatus</name>
    <dbReference type="NCBI Taxonomy" id="120398"/>
    <lineage>
        <taxon>Eukaryota</taxon>
        <taxon>Sar</taxon>
        <taxon>Stramenopiles</taxon>
        <taxon>Oomycota</taxon>
        <taxon>Saprolegniomycetes</taxon>
        <taxon>Saprolegniales</taxon>
        <taxon>Verrucalvaceae</taxon>
        <taxon>Aphanomyces</taxon>
    </lineage>
</organism>
<evidence type="ECO:0000259" key="9">
    <source>
        <dbReference type="Pfam" id="PF00892"/>
    </source>
</evidence>
<dbReference type="OrthoDB" id="64403at2759"/>
<proteinExistence type="inferred from homology"/>
<evidence type="ECO:0000256" key="7">
    <source>
        <dbReference type="ARBA" id="ARBA00023136"/>
    </source>
</evidence>
<dbReference type="InterPro" id="IPR000620">
    <property type="entry name" value="EamA_dom"/>
</dbReference>
<feature type="domain" description="EamA" evidence="9">
    <location>
        <begin position="64"/>
        <end position="200"/>
    </location>
</feature>
<keyword evidence="4" id="KW-1003">Cell membrane</keyword>
<evidence type="ECO:0000256" key="5">
    <source>
        <dbReference type="ARBA" id="ARBA00022692"/>
    </source>
</evidence>
<feature type="transmembrane region" description="Helical" evidence="8">
    <location>
        <begin position="154"/>
        <end position="177"/>
    </location>
</feature>
<feature type="transmembrane region" description="Helical" evidence="8">
    <location>
        <begin position="60"/>
        <end position="79"/>
    </location>
</feature>
<protein>
    <recommendedName>
        <fullName evidence="9">EamA domain-containing protein</fullName>
    </recommendedName>
</protein>
<comment type="caution">
    <text evidence="10">The sequence shown here is derived from an EMBL/GenBank/DDBJ whole genome shotgun (WGS) entry which is preliminary data.</text>
</comment>
<feature type="transmembrane region" description="Helical" evidence="8">
    <location>
        <begin position="129"/>
        <end position="148"/>
    </location>
</feature>
<evidence type="ECO:0000256" key="3">
    <source>
        <dbReference type="ARBA" id="ARBA00022448"/>
    </source>
</evidence>
<keyword evidence="3" id="KW-0813">Transport</keyword>
<dbReference type="SUPFAM" id="SSF103481">
    <property type="entry name" value="Multidrug resistance efflux transporter EmrE"/>
    <property type="match status" value="1"/>
</dbReference>
<evidence type="ECO:0000256" key="6">
    <source>
        <dbReference type="ARBA" id="ARBA00022989"/>
    </source>
</evidence>
<feature type="transmembrane region" description="Helical" evidence="8">
    <location>
        <begin position="99"/>
        <end position="117"/>
    </location>
</feature>
<name>A0A6A4ZXB6_9STRA</name>
<evidence type="ECO:0000313" key="10">
    <source>
        <dbReference type="EMBL" id="KAF0717960.1"/>
    </source>
</evidence>
<dbReference type="Pfam" id="PF00892">
    <property type="entry name" value="EamA"/>
    <property type="match status" value="1"/>
</dbReference>
<sequence>MGMNSNCELETAAQTREPCKDTIKPDMKIPFTDQPKQSIPRFVPAHDQCGHFHITFSTTMSTLSGIFAALLAYTIWGLSPLYWRMLLDVPSDQLVCHRIVWSCVLIAILLMYTCRWHNFKAYSVTWDNVSLHATSALFIGTNWTLFVWAANAGYIVQTSLGGYILPLVTVLLGVVVLGEKLRPLQWVAIGIAALGVLIVSIGYGVVPWISFALATTEGIYSLLKKKATLGPLDGVMIETGALFLPSLG</sequence>
<dbReference type="InterPro" id="IPR037185">
    <property type="entry name" value="EmrE-like"/>
</dbReference>
<dbReference type="PANTHER" id="PTHR22911:SF137">
    <property type="entry name" value="SOLUTE CARRIER FAMILY 35 MEMBER G2-RELATED"/>
    <property type="match status" value="1"/>
</dbReference>
<dbReference type="InterPro" id="IPR004626">
    <property type="entry name" value="RarD"/>
</dbReference>
<keyword evidence="7 8" id="KW-0472">Membrane</keyword>
<dbReference type="EMBL" id="VJMH01000193">
    <property type="protein sequence ID" value="KAF0717960.1"/>
    <property type="molecule type" value="Genomic_DNA"/>
</dbReference>
<dbReference type="NCBIfam" id="TIGR00688">
    <property type="entry name" value="rarD"/>
    <property type="match status" value="1"/>
</dbReference>
<dbReference type="AlphaFoldDB" id="A0A6A4ZXB6"/>
<evidence type="ECO:0000256" key="4">
    <source>
        <dbReference type="ARBA" id="ARBA00022475"/>
    </source>
</evidence>
<gene>
    <name evidence="10" type="ORF">As57867_001984</name>
</gene>
<feature type="transmembrane region" description="Helical" evidence="8">
    <location>
        <begin position="184"/>
        <end position="206"/>
    </location>
</feature>
<evidence type="ECO:0000256" key="2">
    <source>
        <dbReference type="ARBA" id="ARBA00007362"/>
    </source>
</evidence>
<dbReference type="GO" id="GO:0005886">
    <property type="term" value="C:plasma membrane"/>
    <property type="evidence" value="ECO:0007669"/>
    <property type="project" value="UniProtKB-SubCell"/>
</dbReference>
<keyword evidence="6 8" id="KW-1133">Transmembrane helix</keyword>
<reference evidence="10" key="1">
    <citation type="submission" date="2019-06" db="EMBL/GenBank/DDBJ databases">
        <title>Genomics analysis of Aphanomyces spp. identifies a new class of oomycete effector associated with host adaptation.</title>
        <authorList>
            <person name="Gaulin E."/>
        </authorList>
    </citation>
    <scope>NUCLEOTIDE SEQUENCE</scope>
    <source>
        <strain evidence="10">CBS 578.67</strain>
    </source>
</reference>
<evidence type="ECO:0000256" key="1">
    <source>
        <dbReference type="ARBA" id="ARBA00004651"/>
    </source>
</evidence>